<evidence type="ECO:0000313" key="8">
    <source>
        <dbReference type="Proteomes" id="UP000191522"/>
    </source>
</evidence>
<accession>A0A1V6P9Q7</accession>
<dbReference type="SUPFAM" id="SSF53335">
    <property type="entry name" value="S-adenosyl-L-methionine-dependent methyltransferases"/>
    <property type="match status" value="1"/>
</dbReference>
<keyword evidence="2 4" id="KW-0808">Transferase</keyword>
<dbReference type="OMA" id="CFIGWAG"/>
<dbReference type="Gene3D" id="3.40.50.150">
    <property type="entry name" value="Vaccinia Virus protein VP39"/>
    <property type="match status" value="1"/>
</dbReference>
<comment type="caution">
    <text evidence="7">The sequence shown here is derived from an EMBL/GenBank/DDBJ whole genome shotgun (WGS) entry which is preliminary data.</text>
</comment>
<dbReference type="EMBL" id="MDYL01000015">
    <property type="protein sequence ID" value="OQD73517.1"/>
    <property type="molecule type" value="Genomic_DNA"/>
</dbReference>
<dbReference type="OrthoDB" id="2016285at2759"/>
<dbReference type="GO" id="GO:0006596">
    <property type="term" value="P:polyamine biosynthetic process"/>
    <property type="evidence" value="ECO:0007669"/>
    <property type="project" value="UniProtKB-UniRule"/>
</dbReference>
<dbReference type="STRING" id="69771.A0A1V6P9Q7"/>
<keyword evidence="5" id="KW-0812">Transmembrane</keyword>
<evidence type="ECO:0000259" key="6">
    <source>
        <dbReference type="PROSITE" id="PS51006"/>
    </source>
</evidence>
<reference evidence="8" key="1">
    <citation type="journal article" date="2017" name="Nat. Microbiol.">
        <title>Global analysis of biosynthetic gene clusters reveals vast potential of secondary metabolite production in Penicillium species.</title>
        <authorList>
            <person name="Nielsen J.C."/>
            <person name="Grijseels S."/>
            <person name="Prigent S."/>
            <person name="Ji B."/>
            <person name="Dainat J."/>
            <person name="Nielsen K.F."/>
            <person name="Frisvad J.C."/>
            <person name="Workman M."/>
            <person name="Nielsen J."/>
        </authorList>
    </citation>
    <scope>NUCLEOTIDE SEQUENCE [LARGE SCALE GENOMIC DNA]</scope>
    <source>
        <strain evidence="8">IBT 11843</strain>
    </source>
</reference>
<dbReference type="PANTHER" id="PTHR43317">
    <property type="entry name" value="THERMOSPERMINE SYNTHASE ACAULIS5"/>
    <property type="match status" value="1"/>
</dbReference>
<evidence type="ECO:0000256" key="4">
    <source>
        <dbReference type="PROSITE-ProRule" id="PRU00354"/>
    </source>
</evidence>
<gene>
    <name evidence="7" type="ORF">PENDEC_c015G01311</name>
</gene>
<dbReference type="FunFam" id="3.40.50.150:FF:000288">
    <property type="entry name" value="Spermine/spermidine synthase, putative"/>
    <property type="match status" value="1"/>
</dbReference>
<dbReference type="CDD" id="cd02440">
    <property type="entry name" value="AdoMet_MTases"/>
    <property type="match status" value="1"/>
</dbReference>
<keyword evidence="5" id="KW-1133">Transmembrane helix</keyword>
<dbReference type="InterPro" id="IPR029063">
    <property type="entry name" value="SAM-dependent_MTases_sf"/>
</dbReference>
<dbReference type="GO" id="GO:0016740">
    <property type="term" value="F:transferase activity"/>
    <property type="evidence" value="ECO:0007669"/>
    <property type="project" value="UniProtKB-UniRule"/>
</dbReference>
<feature type="transmembrane region" description="Helical" evidence="5">
    <location>
        <begin position="112"/>
        <end position="129"/>
    </location>
</feature>
<dbReference type="NCBIfam" id="NF037959">
    <property type="entry name" value="MFS_SpdSyn"/>
    <property type="match status" value="1"/>
</dbReference>
<evidence type="ECO:0000256" key="2">
    <source>
        <dbReference type="ARBA" id="ARBA00022679"/>
    </source>
</evidence>
<keyword evidence="3 4" id="KW-0620">Polyamine biosynthesis</keyword>
<keyword evidence="8" id="KW-1185">Reference proteome</keyword>
<feature type="transmembrane region" description="Helical" evidence="5">
    <location>
        <begin position="170"/>
        <end position="190"/>
    </location>
</feature>
<feature type="domain" description="PABS" evidence="6">
    <location>
        <begin position="309"/>
        <end position="466"/>
    </location>
</feature>
<feature type="transmembrane region" description="Helical" evidence="5">
    <location>
        <begin position="12"/>
        <end position="36"/>
    </location>
</feature>
<evidence type="ECO:0000313" key="7">
    <source>
        <dbReference type="EMBL" id="OQD73517.1"/>
    </source>
</evidence>
<comment type="similarity">
    <text evidence="1">Belongs to the spermidine/spermine synthase family.</text>
</comment>
<feature type="transmembrane region" description="Helical" evidence="5">
    <location>
        <begin position="74"/>
        <end position="92"/>
    </location>
</feature>
<evidence type="ECO:0000256" key="5">
    <source>
        <dbReference type="SAM" id="Phobius"/>
    </source>
</evidence>
<name>A0A1V6P9Q7_PENDC</name>
<dbReference type="PROSITE" id="PS51006">
    <property type="entry name" value="PABS_2"/>
    <property type="match status" value="1"/>
</dbReference>
<feature type="transmembrane region" description="Helical" evidence="5">
    <location>
        <begin position="42"/>
        <end position="62"/>
    </location>
</feature>
<feature type="active site" description="Proton acceptor" evidence="4">
    <location>
        <position position="383"/>
    </location>
</feature>
<dbReference type="Proteomes" id="UP000191522">
    <property type="component" value="Unassembled WGS sequence"/>
</dbReference>
<dbReference type="PANTHER" id="PTHR43317:SF1">
    <property type="entry name" value="THERMOSPERMINE SYNTHASE ACAULIS5"/>
    <property type="match status" value="1"/>
</dbReference>
<dbReference type="AlphaFoldDB" id="A0A1V6P9Q7"/>
<dbReference type="InterPro" id="IPR030374">
    <property type="entry name" value="PABS"/>
</dbReference>
<evidence type="ECO:0000256" key="1">
    <source>
        <dbReference type="ARBA" id="ARBA00007867"/>
    </source>
</evidence>
<organism evidence="7 8">
    <name type="scientific">Penicillium decumbens</name>
    <dbReference type="NCBI Taxonomy" id="69771"/>
    <lineage>
        <taxon>Eukaryota</taxon>
        <taxon>Fungi</taxon>
        <taxon>Dikarya</taxon>
        <taxon>Ascomycota</taxon>
        <taxon>Pezizomycotina</taxon>
        <taxon>Eurotiomycetes</taxon>
        <taxon>Eurotiomycetidae</taxon>
        <taxon>Eurotiales</taxon>
        <taxon>Aspergillaceae</taxon>
        <taxon>Penicillium</taxon>
    </lineage>
</organism>
<proteinExistence type="inferred from homology"/>
<protein>
    <recommendedName>
        <fullName evidence="6">PABS domain-containing protein</fullName>
    </recommendedName>
</protein>
<dbReference type="Pfam" id="PF01564">
    <property type="entry name" value="Spermine_synth"/>
    <property type="match status" value="1"/>
</dbReference>
<evidence type="ECO:0000256" key="3">
    <source>
        <dbReference type="ARBA" id="ARBA00023115"/>
    </source>
</evidence>
<sequence length="553" mass="61223">MSIEEHIRRVDFYRLGSGAALLVLLAFYSPVMLLVLSPTYGALPAHIFHVYGLGVFAGAGWFLKDHIQMRFGRLAAYMLPVLAFWTPTLQYFVMQQSSKLGNPLGPVVTELFGYYPLALLTVAVAGKQIQYALHLEGMGDVAVEHVPLLGSYFVYSIGEHFAKALLSRAIGFTVVFSRAGLQFVIAILYAAVIPSKLLLLAIPSVLFSITSDVHLGGISGVNSAIQNEGYSILARQESYTGYLSVLENHIDGFRVMRCDHSLLGGQWTKGASGYHPKAEDPIYAVFTMLESVRLVEGSHGSHRVDAGSKALVIGLGVGTTPAAFMKHGIDTTVVEIDPVVVKFAEQYFNFPSNHAVTIEDARKFVKRASKSPSVHQYDYIVHDVFTGGAEPAELFTVDFLHDLSSLLKDDGVIAINYAGDLNLYPTGLVVRTILATFPTCRIFREHAPTGENLVKSENPDFVNMVVFCTKSTNTPLRFRNPEQADFLGSDSRESYLLPKHEIDPAIFDHIPHGGRRLLVDKEVKRLYKYQDRGALEHWEIMRTVIPAAVWENW</sequence>
<keyword evidence="5" id="KW-0472">Membrane</keyword>